<feature type="compositionally biased region" description="Polar residues" evidence="10">
    <location>
        <begin position="286"/>
        <end position="315"/>
    </location>
</feature>
<accession>A0A8H7Q945</accession>
<feature type="region of interest" description="Disordered" evidence="10">
    <location>
        <begin position="224"/>
        <end position="349"/>
    </location>
</feature>
<keyword evidence="5 7" id="KW-0067">ATP-binding</keyword>
<dbReference type="InterPro" id="IPR030616">
    <property type="entry name" value="Aur-like"/>
</dbReference>
<evidence type="ECO:0000256" key="4">
    <source>
        <dbReference type="ARBA" id="ARBA00022777"/>
    </source>
</evidence>
<protein>
    <recommendedName>
        <fullName evidence="11">Protein kinase domain-containing protein</fullName>
    </recommendedName>
</protein>
<dbReference type="SUPFAM" id="SSF56112">
    <property type="entry name" value="Protein kinase-like (PK-like)"/>
    <property type="match status" value="1"/>
</dbReference>
<feature type="active site" description="Proton acceptor" evidence="6">
    <location>
        <position position="542"/>
    </location>
</feature>
<feature type="region of interest" description="Disordered" evidence="10">
    <location>
        <begin position="122"/>
        <end position="187"/>
    </location>
</feature>
<dbReference type="PROSITE" id="PS50011">
    <property type="entry name" value="PROTEIN_KINASE_DOM"/>
    <property type="match status" value="1"/>
</dbReference>
<dbReference type="InterPro" id="IPR011009">
    <property type="entry name" value="Kinase-like_dom_sf"/>
</dbReference>
<dbReference type="FunFam" id="1.10.510.10:FF:000571">
    <property type="entry name" value="Maternal embryonic leucine zipper kinase"/>
    <property type="match status" value="1"/>
</dbReference>
<evidence type="ECO:0000256" key="2">
    <source>
        <dbReference type="ARBA" id="ARBA00022679"/>
    </source>
</evidence>
<keyword evidence="4" id="KW-0418">Kinase</keyword>
<dbReference type="InterPro" id="IPR008271">
    <property type="entry name" value="Ser/Thr_kinase_AS"/>
</dbReference>
<dbReference type="PROSITE" id="PS00107">
    <property type="entry name" value="PROTEIN_KINASE_ATP"/>
    <property type="match status" value="1"/>
</dbReference>
<keyword evidence="13" id="KW-1185">Reference proteome</keyword>
<feature type="binding site" evidence="7">
    <location>
        <begin position="546"/>
        <end position="547"/>
    </location>
    <ligand>
        <name>ATP</name>
        <dbReference type="ChEBI" id="CHEBI:30616"/>
    </ligand>
</feature>
<reference evidence="12" key="1">
    <citation type="submission" date="2020-12" db="EMBL/GenBank/DDBJ databases">
        <title>Metabolic potential, ecology and presence of endohyphal bacteria is reflected in genomic diversity of Mucoromycotina.</title>
        <authorList>
            <person name="Muszewska A."/>
            <person name="Okrasinska A."/>
            <person name="Steczkiewicz K."/>
            <person name="Drgas O."/>
            <person name="Orlowska M."/>
            <person name="Perlinska-Lenart U."/>
            <person name="Aleksandrzak-Piekarczyk T."/>
            <person name="Szatraj K."/>
            <person name="Zielenkiewicz U."/>
            <person name="Pilsyk S."/>
            <person name="Malc E."/>
            <person name="Mieczkowski P."/>
            <person name="Kruszewska J.S."/>
            <person name="Biernat P."/>
            <person name="Pawlowska J."/>
        </authorList>
    </citation>
    <scope>NUCLEOTIDE SEQUENCE</scope>
    <source>
        <strain evidence="12">WA0000051536</strain>
    </source>
</reference>
<dbReference type="OrthoDB" id="289250at2759"/>
<dbReference type="AlphaFoldDB" id="A0A8H7Q945"/>
<evidence type="ECO:0000256" key="3">
    <source>
        <dbReference type="ARBA" id="ARBA00022741"/>
    </source>
</evidence>
<proteinExistence type="predicted"/>
<feature type="cross-link" description="Glycyl lysine isopeptide (Lys-Gly) (interchain with G-Cter in SUMO2)" evidence="8">
    <location>
        <position position="544"/>
    </location>
</feature>
<evidence type="ECO:0000256" key="8">
    <source>
        <dbReference type="PIRSR" id="PIRSR630616-3"/>
    </source>
</evidence>
<organism evidence="12 13">
    <name type="scientific">Umbelopsis vinacea</name>
    <dbReference type="NCBI Taxonomy" id="44442"/>
    <lineage>
        <taxon>Eukaryota</taxon>
        <taxon>Fungi</taxon>
        <taxon>Fungi incertae sedis</taxon>
        <taxon>Mucoromycota</taxon>
        <taxon>Mucoromycotina</taxon>
        <taxon>Umbelopsidomycetes</taxon>
        <taxon>Umbelopsidales</taxon>
        <taxon>Umbelopsidaceae</taxon>
        <taxon>Umbelopsis</taxon>
    </lineage>
</organism>
<feature type="binding site" evidence="7 9">
    <location>
        <position position="440"/>
    </location>
    <ligand>
        <name>ATP</name>
        <dbReference type="ChEBI" id="CHEBI:30616"/>
    </ligand>
</feature>
<dbReference type="EMBL" id="JAEPRA010000004">
    <property type="protein sequence ID" value="KAG2187036.1"/>
    <property type="molecule type" value="Genomic_DNA"/>
</dbReference>
<gene>
    <name evidence="12" type="ORF">INT44_003264</name>
</gene>
<feature type="binding site" evidence="7">
    <location>
        <position position="565"/>
    </location>
    <ligand>
        <name>ATP</name>
        <dbReference type="ChEBI" id="CHEBI:30616"/>
    </ligand>
</feature>
<dbReference type="GO" id="GO:0005524">
    <property type="term" value="F:ATP binding"/>
    <property type="evidence" value="ECO:0007669"/>
    <property type="project" value="UniProtKB-UniRule"/>
</dbReference>
<keyword evidence="3 7" id="KW-0547">Nucleotide-binding</keyword>
<evidence type="ECO:0000259" key="11">
    <source>
        <dbReference type="PROSITE" id="PS50011"/>
    </source>
</evidence>
<comment type="caution">
    <text evidence="12">The sequence shown here is derived from an EMBL/GenBank/DDBJ whole genome shotgun (WGS) entry which is preliminary data.</text>
</comment>
<dbReference type="InterPro" id="IPR000719">
    <property type="entry name" value="Prot_kinase_dom"/>
</dbReference>
<evidence type="ECO:0000313" key="13">
    <source>
        <dbReference type="Proteomes" id="UP000612746"/>
    </source>
</evidence>
<feature type="domain" description="Protein kinase" evidence="11">
    <location>
        <begin position="411"/>
        <end position="691"/>
    </location>
</feature>
<keyword evidence="1" id="KW-0723">Serine/threonine-protein kinase</keyword>
<dbReference type="SMART" id="SM00220">
    <property type="entry name" value="S_TKc"/>
    <property type="match status" value="1"/>
</dbReference>
<evidence type="ECO:0000256" key="1">
    <source>
        <dbReference type="ARBA" id="ARBA00022527"/>
    </source>
</evidence>
<feature type="compositionally biased region" description="Polar residues" evidence="10">
    <location>
        <begin position="138"/>
        <end position="149"/>
    </location>
</feature>
<dbReference type="InterPro" id="IPR017441">
    <property type="entry name" value="Protein_kinase_ATP_BS"/>
</dbReference>
<name>A0A8H7Q945_9FUNG</name>
<dbReference type="Pfam" id="PF00069">
    <property type="entry name" value="Pkinase"/>
    <property type="match status" value="1"/>
</dbReference>
<sequence length="701" mass="78706">MSIRTRPSRHQPAKDQHFNLCSVRYGKNIRRPRRYQDSETSWSSVGRHMADDDTIYEVNSPYRQPPRSARTSNHQTHASRAALSFQKDERGWVDLTAGEGGESNPPAFETSDIGLGLSEIQPRESSDMDDEPPSSGSRNNSLFFGSAVSSDLPRPPPSRAVRKETQLPPIITSTPHPEPGQTHGGQVDDLREIHHSSLASRLRNIVAANRKTVVKTLPIPEHLRSDATVSESTSPTSSNPSPTRNTTPSPSNSIDHKQRGHGYNATYSSSSFSDDESFLPLPSPATAMTPSVSTSQFSPTHHTTKYITQSVTPSPTDMEGIKADDPIREGDHETNIPILSASPSYAPRKRQEIPSVVDHPILGDSAYEENKPHSYVSKKSHLYDTTQAKYSASPLGNNREERMIGKTIWKFRIQKLLGVGAFSKVYLVECTETGKKYAIKMISKDRLALDSRIRSSIDREVAILEYIDHPNVVHLDCTMETEHHFCLVLEHVDGGELYDYVEKLHKNLTPGQTVDEMLIKRLFLQLVNVMIWLHEKHIVHRDLKLENILVSSASDSDVPVLKLSDFGLARVIEVKNPILRTRCGSEEYAAPEIIQNTGYDGRKTDTWALGVILYALLVGYLPFMYNPARGEKVSHLFYRILSSSQVKWPSEWTKDPSRSISQEAKDVVNRLLTRQPDKRIDLTEVKNMAWFNDCDLDVDMA</sequence>
<dbReference type="Proteomes" id="UP000612746">
    <property type="component" value="Unassembled WGS sequence"/>
</dbReference>
<evidence type="ECO:0000256" key="6">
    <source>
        <dbReference type="PIRSR" id="PIRSR630616-1"/>
    </source>
</evidence>
<evidence type="ECO:0000256" key="5">
    <source>
        <dbReference type="ARBA" id="ARBA00022840"/>
    </source>
</evidence>
<dbReference type="PANTHER" id="PTHR24350">
    <property type="entry name" value="SERINE/THREONINE-PROTEIN KINASE IAL-RELATED"/>
    <property type="match status" value="1"/>
</dbReference>
<evidence type="ECO:0000256" key="7">
    <source>
        <dbReference type="PIRSR" id="PIRSR630616-2"/>
    </source>
</evidence>
<evidence type="ECO:0000256" key="10">
    <source>
        <dbReference type="SAM" id="MobiDB-lite"/>
    </source>
</evidence>
<evidence type="ECO:0000313" key="12">
    <source>
        <dbReference type="EMBL" id="KAG2187036.1"/>
    </source>
</evidence>
<dbReference type="Gene3D" id="1.10.510.10">
    <property type="entry name" value="Transferase(Phosphotransferase) domain 1"/>
    <property type="match status" value="1"/>
</dbReference>
<dbReference type="FunFam" id="3.30.200.20:FF:000042">
    <property type="entry name" value="Aurora kinase A"/>
    <property type="match status" value="1"/>
</dbReference>
<evidence type="ECO:0000256" key="9">
    <source>
        <dbReference type="PROSITE-ProRule" id="PRU10141"/>
    </source>
</evidence>
<dbReference type="PROSITE" id="PS00108">
    <property type="entry name" value="PROTEIN_KINASE_ST"/>
    <property type="match status" value="1"/>
</dbReference>
<keyword evidence="2" id="KW-0808">Transferase</keyword>
<feature type="compositionally biased region" description="Basic and acidic residues" evidence="10">
    <location>
        <begin position="319"/>
        <end position="334"/>
    </location>
</feature>
<dbReference type="GO" id="GO:0004674">
    <property type="term" value="F:protein serine/threonine kinase activity"/>
    <property type="evidence" value="ECO:0007669"/>
    <property type="project" value="UniProtKB-KW"/>
</dbReference>
<feature type="region of interest" description="Disordered" evidence="10">
    <location>
        <begin position="53"/>
        <end position="85"/>
    </location>
</feature>
<feature type="compositionally biased region" description="Polar residues" evidence="10">
    <location>
        <begin position="69"/>
        <end position="78"/>
    </location>
</feature>
<feature type="compositionally biased region" description="Low complexity" evidence="10">
    <location>
        <begin position="232"/>
        <end position="253"/>
    </location>
</feature>